<keyword evidence="2" id="KW-1185">Reference proteome</keyword>
<accession>A0A151CHL6</accession>
<evidence type="ECO:0000313" key="1">
    <source>
        <dbReference type="EMBL" id="KYJ87016.1"/>
    </source>
</evidence>
<dbReference type="STRING" id="1630136.AS592_00410"/>
<organism evidence="1 2">
    <name type="scientific">Sulfurovum riftiae</name>
    <dbReference type="NCBI Taxonomy" id="1630136"/>
    <lineage>
        <taxon>Bacteria</taxon>
        <taxon>Pseudomonadati</taxon>
        <taxon>Campylobacterota</taxon>
        <taxon>Epsilonproteobacteria</taxon>
        <taxon>Campylobacterales</taxon>
        <taxon>Sulfurovaceae</taxon>
        <taxon>Sulfurovum</taxon>
    </lineage>
</organism>
<dbReference type="EMBL" id="LNKT01000008">
    <property type="protein sequence ID" value="KYJ87016.1"/>
    <property type="molecule type" value="Genomic_DNA"/>
</dbReference>
<dbReference type="OrthoDB" id="5372810at2"/>
<name>A0A151CHL6_9BACT</name>
<proteinExistence type="predicted"/>
<evidence type="ECO:0000313" key="2">
    <source>
        <dbReference type="Proteomes" id="UP000075359"/>
    </source>
</evidence>
<protein>
    <submittedName>
        <fullName evidence="1">Uncharacterized protein</fullName>
    </submittedName>
</protein>
<dbReference type="AlphaFoldDB" id="A0A151CHL6"/>
<comment type="caution">
    <text evidence="1">The sequence shown here is derived from an EMBL/GenBank/DDBJ whole genome shotgun (WGS) entry which is preliminary data.</text>
</comment>
<sequence length="170" mass="20999">MDDKSNSHIENIAKKETFTQEEKQFILDRLNKERLERQKFQEEYAMSQKKYTEEEKHRILQELNEKRIRDEHNKEMKRIRFLDKETYTFGNKTYYKLKDMEREYYLEVETCENFTSRPSIVPLYYRTFGEMKKKEVLLKIVPYSDKIFISRDAIRVYFKPFALQDKHHQG</sequence>
<gene>
    <name evidence="1" type="ORF">AS592_00410</name>
</gene>
<dbReference type="Proteomes" id="UP000075359">
    <property type="component" value="Unassembled WGS sequence"/>
</dbReference>
<reference evidence="1 2" key="1">
    <citation type="submission" date="2015-11" db="EMBL/GenBank/DDBJ databases">
        <title>Draft genome of Sulfurovum riftiae 1812E, a member of the Epsilonproteobacteria isolated from the tube of the deep-sea hydrothermal vent tubewom Riftia pachyptila.</title>
        <authorList>
            <person name="Vetriani C."/>
            <person name="Giovannelli D."/>
        </authorList>
    </citation>
    <scope>NUCLEOTIDE SEQUENCE [LARGE SCALE GENOMIC DNA]</scope>
    <source>
        <strain evidence="1 2">1812E</strain>
    </source>
</reference>